<protein>
    <recommendedName>
        <fullName evidence="1">Glycoside-hydrolase family GH114 TIM-barrel domain-containing protein</fullName>
    </recommendedName>
</protein>
<keyword evidence="3" id="KW-1185">Reference proteome</keyword>
<dbReference type="InterPro" id="IPR017853">
    <property type="entry name" value="GH"/>
</dbReference>
<dbReference type="InterPro" id="IPR004352">
    <property type="entry name" value="GH114_TIM-barrel"/>
</dbReference>
<proteinExistence type="predicted"/>
<dbReference type="PANTHER" id="PTHR35273:SF2">
    <property type="entry name" value="ALPHA-GALACTOSIDASE"/>
    <property type="match status" value="1"/>
</dbReference>
<dbReference type="SUPFAM" id="SSF51445">
    <property type="entry name" value="(Trans)glycosidases"/>
    <property type="match status" value="1"/>
</dbReference>
<dbReference type="PANTHER" id="PTHR35273">
    <property type="entry name" value="ALPHA-1,4 POLYGALACTOSAMINIDASE, PUTATIVE (AFU_ORTHOLOGUE AFUA_3G07890)-RELATED"/>
    <property type="match status" value="1"/>
</dbReference>
<name>A0AA38HJQ3_9CUCU</name>
<gene>
    <name evidence="2" type="ORF">Zmor_008615</name>
</gene>
<organism evidence="2 3">
    <name type="scientific">Zophobas morio</name>
    <dbReference type="NCBI Taxonomy" id="2755281"/>
    <lineage>
        <taxon>Eukaryota</taxon>
        <taxon>Metazoa</taxon>
        <taxon>Ecdysozoa</taxon>
        <taxon>Arthropoda</taxon>
        <taxon>Hexapoda</taxon>
        <taxon>Insecta</taxon>
        <taxon>Pterygota</taxon>
        <taxon>Neoptera</taxon>
        <taxon>Endopterygota</taxon>
        <taxon>Coleoptera</taxon>
        <taxon>Polyphaga</taxon>
        <taxon>Cucujiformia</taxon>
        <taxon>Tenebrionidae</taxon>
        <taxon>Zophobas</taxon>
    </lineage>
</organism>
<feature type="domain" description="Glycoside-hydrolase family GH114 TIM-barrel" evidence="1">
    <location>
        <begin position="19"/>
        <end position="167"/>
    </location>
</feature>
<comment type="caution">
    <text evidence="2">The sequence shown here is derived from an EMBL/GenBank/DDBJ whole genome shotgun (WGS) entry which is preliminary data.</text>
</comment>
<accession>A0AA38HJQ3</accession>
<dbReference type="Pfam" id="PF03537">
    <property type="entry name" value="Glyco_hydro_114"/>
    <property type="match status" value="1"/>
</dbReference>
<dbReference type="Proteomes" id="UP001168821">
    <property type="component" value="Unassembled WGS sequence"/>
</dbReference>
<dbReference type="InterPro" id="IPR013785">
    <property type="entry name" value="Aldolase_TIM"/>
</dbReference>
<evidence type="ECO:0000313" key="2">
    <source>
        <dbReference type="EMBL" id="KAJ3636350.1"/>
    </source>
</evidence>
<dbReference type="Gene3D" id="3.20.20.70">
    <property type="entry name" value="Aldolase class I"/>
    <property type="match status" value="1"/>
</dbReference>
<sequence>AGLLRLPPGLGKQGLLQEGLMGNPVSARNESNWLDITKFNEVTSYIKPLWKSLKEKGCQGIDADYVDCYYYNCVKGFSQRELKLHQIRFNTWLAREAHRLGLAIGLRNCVDLIGQFSEVFDFAVSEECLEFNDCKQYQSFYNQDKAIFAIEYSIKKDRITLCSEVSSYKMQVKYKLDRWSNCFPREASLPKTEYYTYTEVLDLPVIIYKNKENFENTSVNPTNFTKGKI</sequence>
<evidence type="ECO:0000313" key="3">
    <source>
        <dbReference type="Proteomes" id="UP001168821"/>
    </source>
</evidence>
<dbReference type="AlphaFoldDB" id="A0AA38HJQ3"/>
<reference evidence="2" key="1">
    <citation type="journal article" date="2023" name="G3 (Bethesda)">
        <title>Whole genome assemblies of Zophobas morio and Tenebrio molitor.</title>
        <authorList>
            <person name="Kaur S."/>
            <person name="Stinson S.A."/>
            <person name="diCenzo G.C."/>
        </authorList>
    </citation>
    <scope>NUCLEOTIDE SEQUENCE</scope>
    <source>
        <strain evidence="2">QUZm001</strain>
    </source>
</reference>
<evidence type="ECO:0000259" key="1">
    <source>
        <dbReference type="Pfam" id="PF03537"/>
    </source>
</evidence>
<dbReference type="EMBL" id="JALNTZ010000200">
    <property type="protein sequence ID" value="KAJ3636350.1"/>
    <property type="molecule type" value="Genomic_DNA"/>
</dbReference>
<feature type="non-terminal residue" evidence="2">
    <location>
        <position position="1"/>
    </location>
</feature>